<proteinExistence type="predicted"/>
<keyword evidence="13" id="KW-0535">Nitrogen fixation</keyword>
<dbReference type="SUPFAM" id="SSF46689">
    <property type="entry name" value="Homeodomain-like"/>
    <property type="match status" value="1"/>
</dbReference>
<keyword evidence="4" id="KW-0678">Repressor</keyword>
<feature type="domain" description="Sigma-54 factor interaction" evidence="18">
    <location>
        <begin position="145"/>
        <end position="374"/>
    </location>
</feature>
<dbReference type="Pfam" id="PF00072">
    <property type="entry name" value="Response_reg"/>
    <property type="match status" value="1"/>
</dbReference>
<dbReference type="PROSITE" id="PS50110">
    <property type="entry name" value="RESPONSE_REGULATORY"/>
    <property type="match status" value="1"/>
</dbReference>
<keyword evidence="9" id="KW-0805">Transcription regulation</keyword>
<dbReference type="Gene3D" id="1.10.8.60">
    <property type="match status" value="1"/>
</dbReference>
<dbReference type="InterPro" id="IPR027417">
    <property type="entry name" value="P-loop_NTPase"/>
</dbReference>
<keyword evidence="11" id="KW-0010">Activator</keyword>
<dbReference type="InterPro" id="IPR001789">
    <property type="entry name" value="Sig_transdc_resp-reg_receiver"/>
</dbReference>
<dbReference type="InterPro" id="IPR025662">
    <property type="entry name" value="Sigma_54_int_dom_ATP-bd_1"/>
</dbReference>
<gene>
    <name evidence="20" type="ORF">ABS772_00520</name>
</gene>
<evidence type="ECO:0000256" key="16">
    <source>
        <dbReference type="ARBA" id="ARBA00043886"/>
    </source>
</evidence>
<dbReference type="InterPro" id="IPR025944">
    <property type="entry name" value="Sigma_54_int_dom_CS"/>
</dbReference>
<keyword evidence="6" id="KW-0547">Nucleotide-binding</keyword>
<comment type="subcellular location">
    <subcellularLocation>
        <location evidence="1">Cytoplasm</location>
    </subcellularLocation>
</comment>
<evidence type="ECO:0000256" key="6">
    <source>
        <dbReference type="ARBA" id="ARBA00022741"/>
    </source>
</evidence>
<dbReference type="Gene3D" id="3.40.50.300">
    <property type="entry name" value="P-loop containing nucleotide triphosphate hydrolases"/>
    <property type="match status" value="1"/>
</dbReference>
<dbReference type="PRINTS" id="PR01590">
    <property type="entry name" value="HTHFIS"/>
</dbReference>
<dbReference type="SUPFAM" id="SSF52172">
    <property type="entry name" value="CheY-like"/>
    <property type="match status" value="1"/>
</dbReference>
<accession>A0ABV1QG72</accession>
<dbReference type="PROSITE" id="PS00676">
    <property type="entry name" value="SIGMA54_INTERACT_2"/>
    <property type="match status" value="1"/>
</dbReference>
<dbReference type="SMART" id="SM00382">
    <property type="entry name" value="AAA"/>
    <property type="match status" value="1"/>
</dbReference>
<evidence type="ECO:0000256" key="5">
    <source>
        <dbReference type="ARBA" id="ARBA00022553"/>
    </source>
</evidence>
<protein>
    <recommendedName>
        <fullName evidence="2">DNA-binding transcriptional regulator NtrC</fullName>
    </recommendedName>
    <alternativeName>
        <fullName evidence="14">Nitrogen regulation protein NR(I)</fullName>
    </alternativeName>
    <alternativeName>
        <fullName evidence="15">Nitrogen regulator I</fullName>
    </alternativeName>
</protein>
<dbReference type="PROSITE" id="PS50045">
    <property type="entry name" value="SIGMA54_INTERACT_4"/>
    <property type="match status" value="1"/>
</dbReference>
<evidence type="ECO:0000256" key="1">
    <source>
        <dbReference type="ARBA" id="ARBA00004496"/>
    </source>
</evidence>
<comment type="caution">
    <text evidence="20">The sequence shown here is derived from an EMBL/GenBank/DDBJ whole genome shotgun (WGS) entry which is preliminary data.</text>
</comment>
<evidence type="ECO:0000256" key="13">
    <source>
        <dbReference type="ARBA" id="ARBA00023231"/>
    </source>
</evidence>
<keyword evidence="7" id="KW-0067">ATP-binding</keyword>
<feature type="modified residue" description="4-aspartylphosphate" evidence="17">
    <location>
        <position position="54"/>
    </location>
</feature>
<evidence type="ECO:0000256" key="15">
    <source>
        <dbReference type="ARBA" id="ARBA00031910"/>
    </source>
</evidence>
<dbReference type="PANTHER" id="PTHR32071:SF95">
    <property type="entry name" value="DNA-BINDING TRANSCRIPTIONAL REGULATOR NTRC"/>
    <property type="match status" value="1"/>
</dbReference>
<evidence type="ECO:0000256" key="17">
    <source>
        <dbReference type="PROSITE-ProRule" id="PRU00169"/>
    </source>
</evidence>
<evidence type="ECO:0000256" key="2">
    <source>
        <dbReference type="ARBA" id="ARBA00019059"/>
    </source>
</evidence>
<comment type="function">
    <text evidence="16">Member of the two-component regulatory system NtrB/NtrC, which controls expression of the nitrogen-regulated (ntr) genes in response to nitrogen limitation. Phosphorylated NtrC binds directly to DNA and stimulates the formation of open promoter-sigma54-RNA polymerase complexes.</text>
</comment>
<dbReference type="CDD" id="cd00009">
    <property type="entry name" value="AAA"/>
    <property type="match status" value="1"/>
</dbReference>
<dbReference type="Pfam" id="PF00158">
    <property type="entry name" value="Sigma54_activat"/>
    <property type="match status" value="1"/>
</dbReference>
<evidence type="ECO:0000256" key="12">
    <source>
        <dbReference type="ARBA" id="ARBA00023163"/>
    </source>
</evidence>
<evidence type="ECO:0000256" key="10">
    <source>
        <dbReference type="ARBA" id="ARBA00023125"/>
    </source>
</evidence>
<dbReference type="InterPro" id="IPR002197">
    <property type="entry name" value="HTH_Fis"/>
</dbReference>
<dbReference type="InterPro" id="IPR002078">
    <property type="entry name" value="Sigma_54_int"/>
</dbReference>
<evidence type="ECO:0000256" key="9">
    <source>
        <dbReference type="ARBA" id="ARBA00023015"/>
    </source>
</evidence>
<evidence type="ECO:0000256" key="14">
    <source>
        <dbReference type="ARBA" id="ARBA00029881"/>
    </source>
</evidence>
<reference evidence="20 21" key="1">
    <citation type="submission" date="2024-06" db="EMBL/GenBank/DDBJ databases">
        <authorList>
            <person name="Campbell A.G."/>
        </authorList>
    </citation>
    <scope>NUCLEOTIDE SEQUENCE [LARGE SCALE GENOMIC DNA]</scope>
    <source>
        <strain evidence="20 21">EM12</strain>
    </source>
</reference>
<evidence type="ECO:0000313" key="20">
    <source>
        <dbReference type="EMBL" id="MER2248383.1"/>
    </source>
</evidence>
<evidence type="ECO:0000313" key="21">
    <source>
        <dbReference type="Proteomes" id="UP001480955"/>
    </source>
</evidence>
<keyword evidence="12" id="KW-0804">Transcription</keyword>
<dbReference type="PANTHER" id="PTHR32071">
    <property type="entry name" value="TRANSCRIPTIONAL REGULATORY PROTEIN"/>
    <property type="match status" value="1"/>
</dbReference>
<keyword evidence="10" id="KW-0238">DNA-binding</keyword>
<name>A0ABV1QG72_9HYPH</name>
<keyword evidence="21" id="KW-1185">Reference proteome</keyword>
<evidence type="ECO:0000259" key="19">
    <source>
        <dbReference type="PROSITE" id="PS50110"/>
    </source>
</evidence>
<keyword evidence="5 17" id="KW-0597">Phosphoprotein</keyword>
<dbReference type="PROSITE" id="PS00675">
    <property type="entry name" value="SIGMA54_INTERACT_1"/>
    <property type="match status" value="1"/>
</dbReference>
<evidence type="ECO:0000256" key="4">
    <source>
        <dbReference type="ARBA" id="ARBA00022491"/>
    </source>
</evidence>
<keyword evidence="8" id="KW-0902">Two-component regulatory system</keyword>
<organism evidence="20 21">
    <name type="scientific">Methylorubrum podarium</name>
    <dbReference type="NCBI Taxonomy" id="200476"/>
    <lineage>
        <taxon>Bacteria</taxon>
        <taxon>Pseudomonadati</taxon>
        <taxon>Pseudomonadota</taxon>
        <taxon>Alphaproteobacteria</taxon>
        <taxon>Hyphomicrobiales</taxon>
        <taxon>Methylobacteriaceae</taxon>
        <taxon>Methylorubrum</taxon>
    </lineage>
</organism>
<dbReference type="InterPro" id="IPR025943">
    <property type="entry name" value="Sigma_54_int_dom_ATP-bd_2"/>
</dbReference>
<sequence>MSTTVLIIDDDPVQRRLAEAMVRRLGFEARVAENGHDGLALLRAGEGVDVVLLDLVMPGGMDGLGVLAEMRKSGIDTPVIVQTSNGSIDAVVNAMRAGAVDFVVKPAGAERLQVSIKNALRVDQLEEEVRRMRRRASGALGFKDLASKSPDMERVIRLAERAAKSNIPVLIEGESGVGKEVLARAIQGSGDRRGKPFVTVNCGAIPENLVESTLFGHEKGAFTGATERHVGKFVEASGGTLFLDEIGELPLDAQVKLLRALQEGEVDPVGGKRAVRVDIRLISATNRSLLDLVKQGKFREDLYYRLNVFPMTLPPLRARREDIPDLVRSFCARFAAEEGKRLRGITAEAMALLTRYPWPGNVRQLENALFRAVVLADGDELTVTEFPQIAAQVEGFDVRIPPLPAQAALPAGTLEPVREIVRVEVRDPHAMSLVLEETGDMKTMEAVEAEVIRFALQFYRGRMSEVSRRLGIGRSTLYRKLKELGLDEGERSEDAA</sequence>
<dbReference type="InterPro" id="IPR009057">
    <property type="entry name" value="Homeodomain-like_sf"/>
</dbReference>
<evidence type="ECO:0000259" key="18">
    <source>
        <dbReference type="PROSITE" id="PS50045"/>
    </source>
</evidence>
<evidence type="ECO:0000256" key="3">
    <source>
        <dbReference type="ARBA" id="ARBA00022490"/>
    </source>
</evidence>
<dbReference type="Pfam" id="PF02954">
    <property type="entry name" value="HTH_8"/>
    <property type="match status" value="1"/>
</dbReference>
<dbReference type="SMART" id="SM00448">
    <property type="entry name" value="REC"/>
    <property type="match status" value="1"/>
</dbReference>
<evidence type="ECO:0000256" key="11">
    <source>
        <dbReference type="ARBA" id="ARBA00023159"/>
    </source>
</evidence>
<dbReference type="InterPro" id="IPR003593">
    <property type="entry name" value="AAA+_ATPase"/>
</dbReference>
<dbReference type="Gene3D" id="1.10.10.60">
    <property type="entry name" value="Homeodomain-like"/>
    <property type="match status" value="1"/>
</dbReference>
<dbReference type="EMBL" id="JBELQE010000007">
    <property type="protein sequence ID" value="MER2248383.1"/>
    <property type="molecule type" value="Genomic_DNA"/>
</dbReference>
<evidence type="ECO:0000256" key="7">
    <source>
        <dbReference type="ARBA" id="ARBA00022840"/>
    </source>
</evidence>
<dbReference type="Proteomes" id="UP001480955">
    <property type="component" value="Unassembled WGS sequence"/>
</dbReference>
<dbReference type="InterPro" id="IPR058031">
    <property type="entry name" value="AAA_lid_NorR"/>
</dbReference>
<keyword evidence="3" id="KW-0963">Cytoplasm</keyword>
<dbReference type="PROSITE" id="PS00688">
    <property type="entry name" value="SIGMA54_INTERACT_3"/>
    <property type="match status" value="1"/>
</dbReference>
<dbReference type="InterPro" id="IPR011006">
    <property type="entry name" value="CheY-like_superfamily"/>
</dbReference>
<evidence type="ECO:0000256" key="8">
    <source>
        <dbReference type="ARBA" id="ARBA00023012"/>
    </source>
</evidence>
<dbReference type="Pfam" id="PF25601">
    <property type="entry name" value="AAA_lid_14"/>
    <property type="match status" value="1"/>
</dbReference>
<dbReference type="SUPFAM" id="SSF52540">
    <property type="entry name" value="P-loop containing nucleoside triphosphate hydrolases"/>
    <property type="match status" value="1"/>
</dbReference>
<dbReference type="RefSeq" id="WP_350391647.1">
    <property type="nucleotide sequence ID" value="NZ_JBELQE010000007.1"/>
</dbReference>
<feature type="domain" description="Response regulatory" evidence="19">
    <location>
        <begin position="4"/>
        <end position="120"/>
    </location>
</feature>
<dbReference type="Gene3D" id="3.40.50.2300">
    <property type="match status" value="1"/>
</dbReference>